<dbReference type="KEGG" id="ccal:108632048"/>
<protein>
    <submittedName>
        <fullName evidence="4">Uncharacterized protein LOC108632048</fullName>
    </submittedName>
</protein>
<name>A0AAJ7NET8_9HYME</name>
<dbReference type="Gene3D" id="1.10.1410.40">
    <property type="match status" value="1"/>
</dbReference>
<evidence type="ECO:0000259" key="2">
    <source>
        <dbReference type="Pfam" id="PF20266"/>
    </source>
</evidence>
<keyword evidence="3" id="KW-1185">Reference proteome</keyword>
<sequence length="951" mass="110230">MGNSKSKSKSGSRGKNRDKGIRDSGISRYDEQYNDPQLLYMKRTIEKNPEMFILNNLLMSVQFFGNYEEEIKRVKESMVSSSEADFNKNLPPQKHVLIPDVLQEQIGRHVGFTSSRQTFRPTIEPLQPIRIYVVHDNIDIIEQTYSHYSTVNNSTMYKILLIPTKHQGYVQLQTEEVAKSKKPTSELSSIAENDEQYSDSDSVYGPKPRPILSEQLKHAKSVPNLRENGAPSINHSLSSSNRKAETDCENGSSSEEPKRLNKRSKSKEELLRQQKLVTQSKTHGINQDQTSSNSSGYLSGDYAMDSDSDNNFVRPQSSSKFSRSSSYIEINENWISKGEFPERCFKTVTYTADGRIYNPEEDKKAQSLNNKQRRLHKALKRQNYNISFVSSTEFMKHFTILFKHKLGNCLRFDEETVKETRREGCVLYSDNIILLDSSKHSRLDQYEIIPAIWLQWPMCAQEWLDRPRSNWPDSIDVEKIRDFGCYVVPEGYVPRKGNSNLQEDLEWQLTFPAAERYLETCMTQAQVQVYLIAQMLHKTYMRPIFDMMFSITPSHIRHTLFWMIEEDNKLSKWTDSAMGESLMKLLNSLYFSISQNEPVLRDYFIRNRNLFQRIPCEHLLYTQKQLKRIIENPVMYVFHAMENIRYNDDFFPRLNYARLLNILTADLLTLVNPNVSRALMKDQQEDYESKYGSAGLWDRARNQKTIHFGQFVTNKTLINPRKATDSIMEISVRCAELEGTRLCTLLDFFIQHFIKIADRCCKYRADRQKTNYLNHAERLALLLYEYPSYKDDVHAFRDKIRVLRRRTTSMKSFDEAPETPKRNVESAIFVAPLKGRFAHDSSTKDDSYAETGAGTKQPLKESDSKDKASFFTKVIVHETPYEDPDKEILKFTDNKARPVINSDVARVTDSKARPVINLNAARPIPEFTNDVGQPVLKLADAESMSNESTYI</sequence>
<accession>A0AAJ7NET8</accession>
<dbReference type="InterPro" id="IPR024810">
    <property type="entry name" value="MAB21L/cGLR"/>
</dbReference>
<gene>
    <name evidence="4" type="primary">LOC108632048</name>
</gene>
<feature type="domain" description="Mab-21-like HhH/H2TH-like" evidence="2">
    <location>
        <begin position="541"/>
        <end position="625"/>
    </location>
</feature>
<dbReference type="SMART" id="SM01265">
    <property type="entry name" value="Mab-21"/>
    <property type="match status" value="1"/>
</dbReference>
<dbReference type="Proteomes" id="UP000694925">
    <property type="component" value="Unplaced"/>
</dbReference>
<feature type="region of interest" description="Disordered" evidence="1">
    <location>
        <begin position="1"/>
        <end position="28"/>
    </location>
</feature>
<feature type="compositionally biased region" description="Basic residues" evidence="1">
    <location>
        <begin position="1"/>
        <end position="14"/>
    </location>
</feature>
<dbReference type="PANTHER" id="PTHR10656:SF69">
    <property type="entry name" value="MAB-21-LIKE HHH_H2TH-LIKE DOMAIN-CONTAINING PROTEIN"/>
    <property type="match status" value="1"/>
</dbReference>
<feature type="region of interest" description="Disordered" evidence="1">
    <location>
        <begin position="223"/>
        <end position="319"/>
    </location>
</feature>
<dbReference type="AlphaFoldDB" id="A0AAJ7NET8"/>
<dbReference type="InterPro" id="IPR046906">
    <property type="entry name" value="Mab-21_HhH/H2TH-like"/>
</dbReference>
<feature type="region of interest" description="Disordered" evidence="1">
    <location>
        <begin position="839"/>
        <end position="864"/>
    </location>
</feature>
<feature type="compositionally biased region" description="Polar residues" evidence="1">
    <location>
        <begin position="275"/>
        <end position="297"/>
    </location>
</feature>
<evidence type="ECO:0000313" key="4">
    <source>
        <dbReference type="RefSeq" id="XP_017891833.1"/>
    </source>
</evidence>
<reference evidence="4" key="1">
    <citation type="submission" date="2025-08" db="UniProtKB">
        <authorList>
            <consortium name="RefSeq"/>
        </authorList>
    </citation>
    <scope>IDENTIFICATION</scope>
    <source>
        <tissue evidence="4">Whole body</tissue>
    </source>
</reference>
<feature type="region of interest" description="Disordered" evidence="1">
    <location>
        <begin position="177"/>
        <end position="209"/>
    </location>
</feature>
<evidence type="ECO:0000256" key="1">
    <source>
        <dbReference type="SAM" id="MobiDB-lite"/>
    </source>
</evidence>
<dbReference type="GeneID" id="108632048"/>
<evidence type="ECO:0000313" key="3">
    <source>
        <dbReference type="Proteomes" id="UP000694925"/>
    </source>
</evidence>
<organism evidence="3 4">
    <name type="scientific">Ceratina calcarata</name>
    <dbReference type="NCBI Taxonomy" id="156304"/>
    <lineage>
        <taxon>Eukaryota</taxon>
        <taxon>Metazoa</taxon>
        <taxon>Ecdysozoa</taxon>
        <taxon>Arthropoda</taxon>
        <taxon>Hexapoda</taxon>
        <taxon>Insecta</taxon>
        <taxon>Pterygota</taxon>
        <taxon>Neoptera</taxon>
        <taxon>Endopterygota</taxon>
        <taxon>Hymenoptera</taxon>
        <taxon>Apocrita</taxon>
        <taxon>Aculeata</taxon>
        <taxon>Apoidea</taxon>
        <taxon>Anthophila</taxon>
        <taxon>Apidae</taxon>
        <taxon>Ceratina</taxon>
        <taxon>Zadontomerus</taxon>
    </lineage>
</organism>
<dbReference type="Pfam" id="PF20266">
    <property type="entry name" value="Mab-21_C"/>
    <property type="match status" value="1"/>
</dbReference>
<dbReference type="RefSeq" id="XP_017891833.1">
    <property type="nucleotide sequence ID" value="XM_018036344.2"/>
</dbReference>
<proteinExistence type="predicted"/>
<dbReference type="PANTHER" id="PTHR10656">
    <property type="entry name" value="CELL FATE DETERMINING PROTEIN MAB21-RELATED"/>
    <property type="match status" value="1"/>
</dbReference>
<feature type="compositionally biased region" description="Polar residues" evidence="1">
    <location>
        <begin position="231"/>
        <end position="241"/>
    </location>
</feature>